<dbReference type="RefSeq" id="WP_069624563.1">
    <property type="nucleotide sequence ID" value="NZ_LPWD01000359.1"/>
</dbReference>
<dbReference type="EMBL" id="LPWD01000359">
    <property type="protein sequence ID" value="ODS02252.1"/>
    <property type="molecule type" value="Genomic_DNA"/>
</dbReference>
<evidence type="ECO:0000313" key="1">
    <source>
        <dbReference type="EMBL" id="ODS02252.1"/>
    </source>
</evidence>
<evidence type="ECO:0000313" key="2">
    <source>
        <dbReference type="Proteomes" id="UP000095042"/>
    </source>
</evidence>
<dbReference type="PROSITE" id="PS51257">
    <property type="entry name" value="PROKAR_LIPOPROTEIN"/>
    <property type="match status" value="1"/>
</dbReference>
<gene>
    <name evidence="1" type="ORF">AUC71_16305</name>
</gene>
<accession>A0A1E3W9S1</accession>
<sequence>MRPIVIAALFAPLLFGCTEQQTSESGAEATGGACEAHQDVSSCLADEKCGWRTDKGACAANPKADKTQ</sequence>
<proteinExistence type="predicted"/>
<name>A0A1E3W9S1_9HYPH</name>
<reference evidence="1 2" key="1">
    <citation type="journal article" date="2016" name="Environ. Microbiol.">
        <title>New Methyloceanibacter diversity from North Sea sediments includes methanotroph containing solely the soluble methane monooxygenase.</title>
        <authorList>
            <person name="Vekeman B."/>
            <person name="Kerckhof F.M."/>
            <person name="Cremers G."/>
            <person name="de Vos P."/>
            <person name="Vandamme P."/>
            <person name="Boon N."/>
            <person name="Op den Camp H.J."/>
            <person name="Heylen K."/>
        </authorList>
    </citation>
    <scope>NUCLEOTIDE SEQUENCE [LARGE SCALE GENOMIC DNA]</scope>
    <source>
        <strain evidence="1 2">R-67177</strain>
    </source>
</reference>
<keyword evidence="2" id="KW-1185">Reference proteome</keyword>
<dbReference type="Proteomes" id="UP000095042">
    <property type="component" value="Unassembled WGS sequence"/>
</dbReference>
<dbReference type="AlphaFoldDB" id="A0A1E3W9S1"/>
<organism evidence="1 2">
    <name type="scientific">Methyloceanibacter marginalis</name>
    <dbReference type="NCBI Taxonomy" id="1774971"/>
    <lineage>
        <taxon>Bacteria</taxon>
        <taxon>Pseudomonadati</taxon>
        <taxon>Pseudomonadota</taxon>
        <taxon>Alphaproteobacteria</taxon>
        <taxon>Hyphomicrobiales</taxon>
        <taxon>Hyphomicrobiaceae</taxon>
        <taxon>Methyloceanibacter</taxon>
    </lineage>
</organism>
<protein>
    <recommendedName>
        <fullName evidence="3">Lipoprotein</fullName>
    </recommendedName>
</protein>
<comment type="caution">
    <text evidence="1">The sequence shown here is derived from an EMBL/GenBank/DDBJ whole genome shotgun (WGS) entry which is preliminary data.</text>
</comment>
<evidence type="ECO:0008006" key="3">
    <source>
        <dbReference type="Google" id="ProtNLM"/>
    </source>
</evidence>